<dbReference type="Gene3D" id="1.10.287.160">
    <property type="entry name" value="HR1 repeat"/>
    <property type="match status" value="1"/>
</dbReference>
<name>I5BVV0_9BACT</name>
<keyword evidence="2" id="KW-0238">DNA-binding</keyword>
<dbReference type="RefSeq" id="WP_009056973.1">
    <property type="nucleotide sequence ID" value="NZ_AJYA01000057.1"/>
</dbReference>
<dbReference type="InterPro" id="IPR052362">
    <property type="entry name" value="HTH-GbsR_regulator"/>
</dbReference>
<keyword evidence="1" id="KW-0805">Transcription regulation</keyword>
<dbReference type="PANTHER" id="PTHR38465:SF2">
    <property type="entry name" value="HTH-TYPE TRANSCRIPTIONAL REGULATOR MMPR5"/>
    <property type="match status" value="1"/>
</dbReference>
<comment type="caution">
    <text evidence="4">The sequence shown here is derived from an EMBL/GenBank/DDBJ whole genome shotgun (WGS) entry which is preliminary data.</text>
</comment>
<dbReference type="SUPFAM" id="SSF46785">
    <property type="entry name" value="Winged helix' DNA-binding domain"/>
    <property type="match status" value="1"/>
</dbReference>
<dbReference type="GO" id="GO:0003677">
    <property type="term" value="F:DNA binding"/>
    <property type="evidence" value="ECO:0007669"/>
    <property type="project" value="UniProtKB-KW"/>
</dbReference>
<evidence type="ECO:0000256" key="3">
    <source>
        <dbReference type="ARBA" id="ARBA00023163"/>
    </source>
</evidence>
<dbReference type="InterPro" id="IPR036390">
    <property type="entry name" value="WH_DNA-bd_sf"/>
</dbReference>
<protein>
    <submittedName>
        <fullName evidence="4">Uncharacterized protein</fullName>
    </submittedName>
</protein>
<evidence type="ECO:0000256" key="2">
    <source>
        <dbReference type="ARBA" id="ARBA00023125"/>
    </source>
</evidence>
<dbReference type="OrthoDB" id="1807857at2"/>
<dbReference type="EMBL" id="AJYA01000057">
    <property type="protein sequence ID" value="EIM73702.1"/>
    <property type="molecule type" value="Genomic_DNA"/>
</dbReference>
<sequence>MDANKQVYIEKVGKLCEELGLTHIGGKLLGYLLVCGKEGVFFQEFVEQLGVSKASVSTNLNVLISIRFVAKVKLKTERRSRYQISTIDMLAIMQERTQLLEHYADIMDEGLALLADERSAATDFMRETRDFYRWMKDRIPHLLEAYRKTR</sequence>
<dbReference type="Gene3D" id="1.10.10.10">
    <property type="entry name" value="Winged helix-like DNA-binding domain superfamily/Winged helix DNA-binding domain"/>
    <property type="match status" value="1"/>
</dbReference>
<keyword evidence="3" id="KW-0804">Transcription</keyword>
<dbReference type="Proteomes" id="UP000005551">
    <property type="component" value="Unassembled WGS sequence"/>
</dbReference>
<organism evidence="4 5">
    <name type="scientific">Nitritalea halalkaliphila LW7</name>
    <dbReference type="NCBI Taxonomy" id="1189621"/>
    <lineage>
        <taxon>Bacteria</taxon>
        <taxon>Pseudomonadati</taxon>
        <taxon>Bacteroidota</taxon>
        <taxon>Cytophagia</taxon>
        <taxon>Cytophagales</taxon>
        <taxon>Cyclobacteriaceae</taxon>
        <taxon>Nitritalea</taxon>
    </lineage>
</organism>
<proteinExistence type="predicted"/>
<accession>I5BVV0</accession>
<evidence type="ECO:0000313" key="4">
    <source>
        <dbReference type="EMBL" id="EIM73702.1"/>
    </source>
</evidence>
<gene>
    <name evidence="4" type="ORF">A3SI_17434</name>
</gene>
<evidence type="ECO:0000256" key="1">
    <source>
        <dbReference type="ARBA" id="ARBA00023015"/>
    </source>
</evidence>
<dbReference type="STRING" id="1189621.A3SI_17434"/>
<evidence type="ECO:0000313" key="5">
    <source>
        <dbReference type="Proteomes" id="UP000005551"/>
    </source>
</evidence>
<dbReference type="PANTHER" id="PTHR38465">
    <property type="entry name" value="HTH-TYPE TRANSCRIPTIONAL REGULATOR MJ1563-RELATED"/>
    <property type="match status" value="1"/>
</dbReference>
<keyword evidence="5" id="KW-1185">Reference proteome</keyword>
<reference evidence="4 5" key="1">
    <citation type="submission" date="2012-05" db="EMBL/GenBank/DDBJ databases">
        <title>Genome sequence of Nitritalea halalkaliphila LW7.</title>
        <authorList>
            <person name="Jangir P.K."/>
            <person name="Singh A."/>
            <person name="Shivaji S."/>
            <person name="Sharma R."/>
        </authorList>
    </citation>
    <scope>NUCLEOTIDE SEQUENCE [LARGE SCALE GENOMIC DNA]</scope>
    <source>
        <strain evidence="4 5">LW7</strain>
    </source>
</reference>
<dbReference type="AlphaFoldDB" id="I5BVV0"/>
<dbReference type="InterPro" id="IPR036388">
    <property type="entry name" value="WH-like_DNA-bd_sf"/>
</dbReference>